<comment type="similarity">
    <text evidence="2">Belongs to the outer membrane factor (OMF) (TC 1.B.17) family.</text>
</comment>
<dbReference type="STRING" id="108015.GA0061099_1005112"/>
<dbReference type="SUPFAM" id="SSF56954">
    <property type="entry name" value="Outer membrane efflux proteins (OEP)"/>
    <property type="match status" value="1"/>
</dbReference>
<reference evidence="8 9" key="1">
    <citation type="submission" date="2015-09" db="EMBL/GenBank/DDBJ databases">
        <title>Draft Genome Sequence of the Strain BR 3267 (Bradyrhizobium yuanmingense) recommended as inoculant for cowpea in Brazil.</title>
        <authorList>
            <person name="Simoes-Araujo J.L."/>
            <person name="Zilli J.E."/>
        </authorList>
    </citation>
    <scope>NUCLEOTIDE SEQUENCE [LARGE SCALE GENOMIC DNA]</scope>
    <source>
        <strain evidence="8 9">BR3267</strain>
    </source>
</reference>
<dbReference type="NCBIfam" id="TIGR01844">
    <property type="entry name" value="type_I_sec_TolC"/>
    <property type="match status" value="1"/>
</dbReference>
<organism evidence="8 9">
    <name type="scientific">Bradyrhizobium yuanmingense</name>
    <dbReference type="NCBI Taxonomy" id="108015"/>
    <lineage>
        <taxon>Bacteria</taxon>
        <taxon>Pseudomonadati</taxon>
        <taxon>Pseudomonadota</taxon>
        <taxon>Alphaproteobacteria</taxon>
        <taxon>Hyphomicrobiales</taxon>
        <taxon>Nitrobacteraceae</taxon>
        <taxon>Bradyrhizobium</taxon>
    </lineage>
</organism>
<dbReference type="Pfam" id="PF02321">
    <property type="entry name" value="OEP"/>
    <property type="match status" value="2"/>
</dbReference>
<name>A0A0R3C461_9BRAD</name>
<keyword evidence="6" id="KW-0472">Membrane</keyword>
<dbReference type="AlphaFoldDB" id="A0A0R3C461"/>
<dbReference type="Proteomes" id="UP000051380">
    <property type="component" value="Unassembled WGS sequence"/>
</dbReference>
<dbReference type="GeneID" id="93177323"/>
<dbReference type="InterPro" id="IPR010130">
    <property type="entry name" value="T1SS_OMP_TolC"/>
</dbReference>
<dbReference type="InterPro" id="IPR003423">
    <property type="entry name" value="OMP_efflux"/>
</dbReference>
<evidence type="ECO:0000313" key="9">
    <source>
        <dbReference type="Proteomes" id="UP000051380"/>
    </source>
</evidence>
<dbReference type="OrthoDB" id="9789368at2"/>
<keyword evidence="5" id="KW-0812">Transmembrane</keyword>
<dbReference type="PANTHER" id="PTHR30026:SF22">
    <property type="entry name" value="OUTER MEMBRANE EFFLUX PROTEIN"/>
    <property type="match status" value="1"/>
</dbReference>
<evidence type="ECO:0000256" key="5">
    <source>
        <dbReference type="ARBA" id="ARBA00022692"/>
    </source>
</evidence>
<dbReference type="GO" id="GO:0009279">
    <property type="term" value="C:cell outer membrane"/>
    <property type="evidence" value="ECO:0007669"/>
    <property type="project" value="UniProtKB-SubCell"/>
</dbReference>
<comment type="caution">
    <text evidence="8">The sequence shown here is derived from an EMBL/GenBank/DDBJ whole genome shotgun (WGS) entry which is preliminary data.</text>
</comment>
<dbReference type="InterPro" id="IPR051906">
    <property type="entry name" value="TolC-like"/>
</dbReference>
<dbReference type="EMBL" id="LJYF01000031">
    <property type="protein sequence ID" value="KRP92569.1"/>
    <property type="molecule type" value="Genomic_DNA"/>
</dbReference>
<dbReference type="RefSeq" id="WP_035999388.1">
    <property type="nucleotide sequence ID" value="NZ_CP104173.1"/>
</dbReference>
<evidence type="ECO:0000313" key="8">
    <source>
        <dbReference type="EMBL" id="KRP92569.1"/>
    </source>
</evidence>
<comment type="subcellular location">
    <subcellularLocation>
        <location evidence="1">Cell outer membrane</location>
    </subcellularLocation>
</comment>
<evidence type="ECO:0000256" key="3">
    <source>
        <dbReference type="ARBA" id="ARBA00022448"/>
    </source>
</evidence>
<evidence type="ECO:0000256" key="2">
    <source>
        <dbReference type="ARBA" id="ARBA00007613"/>
    </source>
</evidence>
<proteinExistence type="inferred from homology"/>
<keyword evidence="3" id="KW-0813">Transport</keyword>
<protein>
    <submittedName>
        <fullName evidence="8">Channel protein TolC</fullName>
    </submittedName>
</protein>
<dbReference type="GO" id="GO:0015288">
    <property type="term" value="F:porin activity"/>
    <property type="evidence" value="ECO:0007669"/>
    <property type="project" value="TreeGrafter"/>
</dbReference>
<evidence type="ECO:0000256" key="6">
    <source>
        <dbReference type="ARBA" id="ARBA00023136"/>
    </source>
</evidence>
<evidence type="ECO:0000256" key="4">
    <source>
        <dbReference type="ARBA" id="ARBA00022452"/>
    </source>
</evidence>
<dbReference type="GO" id="GO:1990281">
    <property type="term" value="C:efflux pump complex"/>
    <property type="evidence" value="ECO:0007669"/>
    <property type="project" value="TreeGrafter"/>
</dbReference>
<keyword evidence="4" id="KW-1134">Transmembrane beta strand</keyword>
<dbReference type="Gene3D" id="1.20.1600.10">
    <property type="entry name" value="Outer membrane efflux proteins (OEP)"/>
    <property type="match status" value="1"/>
</dbReference>
<evidence type="ECO:0000256" key="7">
    <source>
        <dbReference type="ARBA" id="ARBA00023237"/>
    </source>
</evidence>
<accession>A0A0R3C461</accession>
<dbReference type="PANTHER" id="PTHR30026">
    <property type="entry name" value="OUTER MEMBRANE PROTEIN TOLC"/>
    <property type="match status" value="1"/>
</dbReference>
<sequence>MHGVKLFTGAAVSVLLLALAGPTPALADTIEGALVRAYQNNPQLNAQRAQVRSTDEGVPQALSGYRPRVNLTATGGYSYQDLQSAPGTNSVYGTRVPRSIGVTATQTLYNGNQTANRTRAAESQVSGTREALRGMDQSVLLSAATTYMDYLRDAATLEVQRSNVRVLEQTLKQTRDRFNVGEVTRTDVAQSEAQLAAGRTQALTAEANLTTTRANYRRIIGNEPTNLAPGSPVDRFLPQTLASAIELGLIEHPNVTAAMYGIDVNYLQVKINEGALLPTLSVQATAQRADEQSLIQMRSYTASAIAQLTVPIYNGGGEYSLIRQSKENLAQQRLNLETTRDQTRATIVQWWGSLQATKAQVQSAQAQVTASEIALNGVREEAKAGQRTTLDVLNAQQALVNARVALVTAQHDRVVASYNVLAAVGRLSPQVLGLATTTYDPSVHYHQVRDSWAGVRTPDGR</sequence>
<dbReference type="GO" id="GO:0015562">
    <property type="term" value="F:efflux transmembrane transporter activity"/>
    <property type="evidence" value="ECO:0007669"/>
    <property type="project" value="InterPro"/>
</dbReference>
<keyword evidence="7" id="KW-0998">Cell outer membrane</keyword>
<evidence type="ECO:0000256" key="1">
    <source>
        <dbReference type="ARBA" id="ARBA00004442"/>
    </source>
</evidence>
<gene>
    <name evidence="8" type="ORF">AOQ72_30985</name>
</gene>